<dbReference type="Gene3D" id="3.30.420.10">
    <property type="entry name" value="Ribonuclease H-like superfamily/Ribonuclease H"/>
    <property type="match status" value="1"/>
</dbReference>
<dbReference type="SUPFAM" id="SSF53098">
    <property type="entry name" value="Ribonuclease H-like"/>
    <property type="match status" value="1"/>
</dbReference>
<feature type="region of interest" description="Disordered" evidence="1">
    <location>
        <begin position="24"/>
        <end position="47"/>
    </location>
</feature>
<dbReference type="InterPro" id="IPR012337">
    <property type="entry name" value="RNaseH-like_sf"/>
</dbReference>
<accession>A0A9D3VU53</accession>
<proteinExistence type="predicted"/>
<dbReference type="GO" id="GO:0004523">
    <property type="term" value="F:RNA-DNA hybrid ribonuclease activity"/>
    <property type="evidence" value="ECO:0007669"/>
    <property type="project" value="InterPro"/>
</dbReference>
<dbReference type="PANTHER" id="PTHR47723:SF19">
    <property type="entry name" value="POLYNUCLEOTIDYL TRANSFERASE, RIBONUCLEASE H-LIKE SUPERFAMILY PROTEIN"/>
    <property type="match status" value="1"/>
</dbReference>
<feature type="compositionally biased region" description="Polar residues" evidence="1">
    <location>
        <begin position="29"/>
        <end position="40"/>
    </location>
</feature>
<dbReference type="InterPro" id="IPR053151">
    <property type="entry name" value="RNase_H-like"/>
</dbReference>
<protein>
    <recommendedName>
        <fullName evidence="2">RNase H type-1 domain-containing protein</fullName>
    </recommendedName>
</protein>
<dbReference type="PANTHER" id="PTHR47723">
    <property type="entry name" value="OS05G0353850 PROTEIN"/>
    <property type="match status" value="1"/>
</dbReference>
<keyword evidence="4" id="KW-1185">Reference proteome</keyword>
<evidence type="ECO:0000259" key="2">
    <source>
        <dbReference type="PROSITE" id="PS50879"/>
    </source>
</evidence>
<reference evidence="3 4" key="1">
    <citation type="journal article" date="2021" name="Plant Biotechnol. J.">
        <title>Multi-omics assisted identification of the key and species-specific regulatory components of drought-tolerant mechanisms in Gossypium stocksii.</title>
        <authorList>
            <person name="Yu D."/>
            <person name="Ke L."/>
            <person name="Zhang D."/>
            <person name="Wu Y."/>
            <person name="Sun Y."/>
            <person name="Mei J."/>
            <person name="Sun J."/>
            <person name="Sun Y."/>
        </authorList>
    </citation>
    <scope>NUCLEOTIDE SEQUENCE [LARGE SCALE GENOMIC DNA]</scope>
    <source>
        <strain evidence="4">cv. E1</strain>
        <tissue evidence="3">Leaf</tissue>
    </source>
</reference>
<dbReference type="Pfam" id="PF13456">
    <property type="entry name" value="RVT_3"/>
    <property type="match status" value="1"/>
</dbReference>
<dbReference type="Proteomes" id="UP000828251">
    <property type="component" value="Unassembled WGS sequence"/>
</dbReference>
<dbReference type="EMBL" id="JAIQCV010000005">
    <property type="protein sequence ID" value="KAH1096549.1"/>
    <property type="molecule type" value="Genomic_DNA"/>
</dbReference>
<evidence type="ECO:0000313" key="3">
    <source>
        <dbReference type="EMBL" id="KAH1096549.1"/>
    </source>
</evidence>
<gene>
    <name evidence="3" type="ORF">J1N35_013470</name>
</gene>
<evidence type="ECO:0000313" key="4">
    <source>
        <dbReference type="Proteomes" id="UP000828251"/>
    </source>
</evidence>
<feature type="domain" description="RNase H type-1" evidence="2">
    <location>
        <begin position="25"/>
        <end position="88"/>
    </location>
</feature>
<dbReference type="GO" id="GO:0003676">
    <property type="term" value="F:nucleic acid binding"/>
    <property type="evidence" value="ECO:0007669"/>
    <property type="project" value="InterPro"/>
</dbReference>
<dbReference type="PROSITE" id="PS50879">
    <property type="entry name" value="RNASE_H_1"/>
    <property type="match status" value="1"/>
</dbReference>
<sequence>MLQAEQRLISRSLPRIVQVTRKPPAASSFEVNTDGSSSNPGKGGVGAIIQDEKGEWVRGSYRHAELWVLRYGLSLFHQLNIPHLEIEI</sequence>
<dbReference type="InterPro" id="IPR036397">
    <property type="entry name" value="RNaseH_sf"/>
</dbReference>
<dbReference type="OrthoDB" id="1752183at2759"/>
<comment type="caution">
    <text evidence="3">The sequence shown here is derived from an EMBL/GenBank/DDBJ whole genome shotgun (WGS) entry which is preliminary data.</text>
</comment>
<dbReference type="InterPro" id="IPR002156">
    <property type="entry name" value="RNaseH_domain"/>
</dbReference>
<evidence type="ECO:0000256" key="1">
    <source>
        <dbReference type="SAM" id="MobiDB-lite"/>
    </source>
</evidence>
<name>A0A9D3VU53_9ROSI</name>
<dbReference type="AlphaFoldDB" id="A0A9D3VU53"/>
<organism evidence="3 4">
    <name type="scientific">Gossypium stocksii</name>
    <dbReference type="NCBI Taxonomy" id="47602"/>
    <lineage>
        <taxon>Eukaryota</taxon>
        <taxon>Viridiplantae</taxon>
        <taxon>Streptophyta</taxon>
        <taxon>Embryophyta</taxon>
        <taxon>Tracheophyta</taxon>
        <taxon>Spermatophyta</taxon>
        <taxon>Magnoliopsida</taxon>
        <taxon>eudicotyledons</taxon>
        <taxon>Gunneridae</taxon>
        <taxon>Pentapetalae</taxon>
        <taxon>rosids</taxon>
        <taxon>malvids</taxon>
        <taxon>Malvales</taxon>
        <taxon>Malvaceae</taxon>
        <taxon>Malvoideae</taxon>
        <taxon>Gossypium</taxon>
    </lineage>
</organism>